<dbReference type="EMBL" id="GBXM01025459">
    <property type="protein sequence ID" value="JAH83118.1"/>
    <property type="molecule type" value="Transcribed_RNA"/>
</dbReference>
<proteinExistence type="predicted"/>
<protein>
    <submittedName>
        <fullName evidence="1">Uncharacterized protein</fullName>
    </submittedName>
</protein>
<dbReference type="AlphaFoldDB" id="A0A0E9W0W2"/>
<name>A0A0E9W0W2_ANGAN</name>
<accession>A0A0E9W0W2</accession>
<organism evidence="1">
    <name type="scientific">Anguilla anguilla</name>
    <name type="common">European freshwater eel</name>
    <name type="synonym">Muraena anguilla</name>
    <dbReference type="NCBI Taxonomy" id="7936"/>
    <lineage>
        <taxon>Eukaryota</taxon>
        <taxon>Metazoa</taxon>
        <taxon>Chordata</taxon>
        <taxon>Craniata</taxon>
        <taxon>Vertebrata</taxon>
        <taxon>Euteleostomi</taxon>
        <taxon>Actinopterygii</taxon>
        <taxon>Neopterygii</taxon>
        <taxon>Teleostei</taxon>
        <taxon>Anguilliformes</taxon>
        <taxon>Anguillidae</taxon>
        <taxon>Anguilla</taxon>
    </lineage>
</organism>
<reference evidence="1" key="1">
    <citation type="submission" date="2014-11" db="EMBL/GenBank/DDBJ databases">
        <authorList>
            <person name="Amaro Gonzalez C."/>
        </authorList>
    </citation>
    <scope>NUCLEOTIDE SEQUENCE</scope>
</reference>
<evidence type="ECO:0000313" key="1">
    <source>
        <dbReference type="EMBL" id="JAH83118.1"/>
    </source>
</evidence>
<sequence length="27" mass="2973">MDTFLRVDCSRPHNQQPGLFLGITGAV</sequence>
<reference evidence="1" key="2">
    <citation type="journal article" date="2015" name="Fish Shellfish Immunol.">
        <title>Early steps in the European eel (Anguilla anguilla)-Vibrio vulnificus interaction in the gills: Role of the RtxA13 toxin.</title>
        <authorList>
            <person name="Callol A."/>
            <person name="Pajuelo D."/>
            <person name="Ebbesson L."/>
            <person name="Teles M."/>
            <person name="MacKenzie S."/>
            <person name="Amaro C."/>
        </authorList>
    </citation>
    <scope>NUCLEOTIDE SEQUENCE</scope>
</reference>